<dbReference type="InParanoid" id="A0A369KF21"/>
<dbReference type="AlphaFoldDB" id="A0A369KF21"/>
<evidence type="ECO:0008006" key="3">
    <source>
        <dbReference type="Google" id="ProtNLM"/>
    </source>
</evidence>
<reference evidence="1" key="1">
    <citation type="submission" date="2018-04" db="EMBL/GenBank/DDBJ databases">
        <title>Whole genome sequencing of Hypsizygus marmoreus.</title>
        <authorList>
            <person name="Choi I.-G."/>
            <person name="Min B."/>
            <person name="Kim J.-G."/>
            <person name="Kim S."/>
            <person name="Oh Y.-L."/>
            <person name="Kong W.-S."/>
            <person name="Park H."/>
            <person name="Jeong J."/>
            <person name="Song E.-S."/>
        </authorList>
    </citation>
    <scope>NUCLEOTIDE SEQUENCE [LARGE SCALE GENOMIC DNA]</scope>
    <source>
        <strain evidence="1">51987-8</strain>
    </source>
</reference>
<name>A0A369KF21_HYPMA</name>
<dbReference type="OrthoDB" id="3250851at2759"/>
<comment type="caution">
    <text evidence="1">The sequence shown here is derived from an EMBL/GenBank/DDBJ whole genome shotgun (WGS) entry which is preliminary data.</text>
</comment>
<dbReference type="EMBL" id="LUEZ02000005">
    <property type="protein sequence ID" value="RDB30344.1"/>
    <property type="molecule type" value="Genomic_DNA"/>
</dbReference>
<dbReference type="Gene3D" id="1.10.510.10">
    <property type="entry name" value="Transferase(Phosphotransferase) domain 1"/>
    <property type="match status" value="1"/>
</dbReference>
<evidence type="ECO:0000313" key="1">
    <source>
        <dbReference type="EMBL" id="RDB30344.1"/>
    </source>
</evidence>
<keyword evidence="2" id="KW-1185">Reference proteome</keyword>
<sequence>MQNVASTPRRDPLHIGQRQLSRRRFPKPYPYSVGARLDLQFASAKGGDFHSLPVEIIKPFVPFTNAVALLVRPRFCADAEALGLPPRFVAKINDCRYADRSDHFEWSATLESSLRAAIPRTLREKPWITSIPAFFPEVMDEDEEDWVREIRLYSFRKECHDTEVAAYRYLRTLQGRDIPRFHGTFRFPFASSQGSSSPEYGKDIVASILDYADGMALEYIDGPNMAEVKPDIDIPRGDVERASENALQSMKCLRDLGAWHGDVRPQNVIIRLQPPHNPVIIDFGSSSLKPPDMSLEQWKGRSRPGIDQIQDLRVLLTRAGVHIESPRPMKPDAIHGYGFLNQGIERRSKEWRDRFFDPVHIDGPEYVMTDLNGRQHEWWFPRWKLKPGVKTIGDHRYN</sequence>
<accession>A0A369KF21</accession>
<protein>
    <recommendedName>
        <fullName evidence="3">Protein kinase domain-containing protein</fullName>
    </recommendedName>
</protein>
<gene>
    <name evidence="1" type="ORF">Hypma_007266</name>
</gene>
<dbReference type="SUPFAM" id="SSF56112">
    <property type="entry name" value="Protein kinase-like (PK-like)"/>
    <property type="match status" value="1"/>
</dbReference>
<dbReference type="InterPro" id="IPR011009">
    <property type="entry name" value="Kinase-like_dom_sf"/>
</dbReference>
<dbReference type="Proteomes" id="UP000076154">
    <property type="component" value="Unassembled WGS sequence"/>
</dbReference>
<organism evidence="1 2">
    <name type="scientific">Hypsizygus marmoreus</name>
    <name type="common">White beech mushroom</name>
    <name type="synonym">Agaricus marmoreus</name>
    <dbReference type="NCBI Taxonomy" id="39966"/>
    <lineage>
        <taxon>Eukaryota</taxon>
        <taxon>Fungi</taxon>
        <taxon>Dikarya</taxon>
        <taxon>Basidiomycota</taxon>
        <taxon>Agaricomycotina</taxon>
        <taxon>Agaricomycetes</taxon>
        <taxon>Agaricomycetidae</taxon>
        <taxon>Agaricales</taxon>
        <taxon>Tricholomatineae</taxon>
        <taxon>Lyophyllaceae</taxon>
        <taxon>Hypsizygus</taxon>
    </lineage>
</organism>
<proteinExistence type="predicted"/>
<evidence type="ECO:0000313" key="2">
    <source>
        <dbReference type="Proteomes" id="UP000076154"/>
    </source>
</evidence>